<dbReference type="Pfam" id="PF03323">
    <property type="entry name" value="GerA"/>
    <property type="match status" value="1"/>
</dbReference>
<evidence type="ECO:0000256" key="3">
    <source>
        <dbReference type="ARBA" id="ARBA00023136"/>
    </source>
</evidence>
<accession>A0AA41X5U7</accession>
<feature type="transmembrane region" description="Helical" evidence="5">
    <location>
        <begin position="294"/>
        <end position="313"/>
    </location>
</feature>
<evidence type="ECO:0000256" key="5">
    <source>
        <dbReference type="SAM" id="Phobius"/>
    </source>
</evidence>
<keyword evidence="3 4" id="KW-0472">Membrane</keyword>
<dbReference type="InterPro" id="IPR004995">
    <property type="entry name" value="Spore_Ger"/>
</dbReference>
<reference evidence="6" key="1">
    <citation type="submission" date="2022-07" db="EMBL/GenBank/DDBJ databases">
        <authorList>
            <person name="Li W.-J."/>
            <person name="Deng Q.-Q."/>
        </authorList>
    </citation>
    <scope>NUCLEOTIDE SEQUENCE</scope>
    <source>
        <strain evidence="6">SYSU M60031</strain>
    </source>
</reference>
<comment type="similarity">
    <text evidence="2 4">Belongs to the GerABKA family.</text>
</comment>
<evidence type="ECO:0000256" key="2">
    <source>
        <dbReference type="ARBA" id="ARBA00005278"/>
    </source>
</evidence>
<keyword evidence="7" id="KW-1185">Reference proteome</keyword>
<protein>
    <submittedName>
        <fullName evidence="6">Spore germination protein</fullName>
    </submittedName>
</protein>
<feature type="transmembrane region" description="Helical" evidence="5">
    <location>
        <begin position="420"/>
        <end position="441"/>
    </location>
</feature>
<dbReference type="Proteomes" id="UP001156102">
    <property type="component" value="Unassembled WGS sequence"/>
</dbReference>
<evidence type="ECO:0000313" key="7">
    <source>
        <dbReference type="Proteomes" id="UP001156102"/>
    </source>
</evidence>
<dbReference type="PIRSF" id="PIRSF005690">
    <property type="entry name" value="GerBA"/>
    <property type="match status" value="1"/>
</dbReference>
<dbReference type="PANTHER" id="PTHR22550">
    <property type="entry name" value="SPORE GERMINATION PROTEIN"/>
    <property type="match status" value="1"/>
</dbReference>
<feature type="transmembrane region" description="Helical" evidence="5">
    <location>
        <begin position="387"/>
        <end position="408"/>
    </location>
</feature>
<dbReference type="InterPro" id="IPR050768">
    <property type="entry name" value="UPF0353/GerABKA_families"/>
</dbReference>
<keyword evidence="5" id="KW-0812">Transmembrane</keyword>
<dbReference type="PANTHER" id="PTHR22550:SF5">
    <property type="entry name" value="LEUCINE ZIPPER PROTEIN 4"/>
    <property type="match status" value="1"/>
</dbReference>
<evidence type="ECO:0000256" key="4">
    <source>
        <dbReference type="PIRNR" id="PIRNR005690"/>
    </source>
</evidence>
<dbReference type="GO" id="GO:0005886">
    <property type="term" value="C:plasma membrane"/>
    <property type="evidence" value="ECO:0007669"/>
    <property type="project" value="UniProtKB-SubCell"/>
</dbReference>
<comment type="subcellular location">
    <subcellularLocation>
        <location evidence="4">Cell membrane</location>
    </subcellularLocation>
    <subcellularLocation>
        <location evidence="1">Membrane</location>
        <topology evidence="1">Multi-pass membrane protein</topology>
    </subcellularLocation>
</comment>
<evidence type="ECO:0000256" key="1">
    <source>
        <dbReference type="ARBA" id="ARBA00004141"/>
    </source>
</evidence>
<dbReference type="GO" id="GO:0009847">
    <property type="term" value="P:spore germination"/>
    <property type="evidence" value="ECO:0007669"/>
    <property type="project" value="UniProtKB-UniRule"/>
</dbReference>
<organism evidence="6 7">
    <name type="scientific">Ectobacillus ponti</name>
    <dbReference type="NCBI Taxonomy" id="2961894"/>
    <lineage>
        <taxon>Bacteria</taxon>
        <taxon>Bacillati</taxon>
        <taxon>Bacillota</taxon>
        <taxon>Bacilli</taxon>
        <taxon>Bacillales</taxon>
        <taxon>Bacillaceae</taxon>
        <taxon>Ectobacillus</taxon>
    </lineage>
</organism>
<name>A0AA41X5U7_9BACI</name>
<feature type="transmembrane region" description="Helical" evidence="5">
    <location>
        <begin position="363"/>
        <end position="381"/>
    </location>
</feature>
<dbReference type="RefSeq" id="WP_254759143.1">
    <property type="nucleotide sequence ID" value="NZ_JANCLT010000005.1"/>
</dbReference>
<evidence type="ECO:0000313" key="6">
    <source>
        <dbReference type="EMBL" id="MCP8969232.1"/>
    </source>
</evidence>
<feature type="transmembrane region" description="Helical" evidence="5">
    <location>
        <begin position="252"/>
        <end position="273"/>
    </location>
</feature>
<dbReference type="EMBL" id="JANCLT010000005">
    <property type="protein sequence ID" value="MCP8969232.1"/>
    <property type="molecule type" value="Genomic_DNA"/>
</dbReference>
<keyword evidence="5" id="KW-1133">Transmembrane helix</keyword>
<proteinExistence type="inferred from homology"/>
<sequence>MKQAAEKLLSLCLGTNLDMLRKELGDSADVSIRQVVLGESAQRAALVRIDGISDEAAAADGILQPLLKAQRRVEGPLAAGLLQEEVLTAGGLKKIGTQEQVLEAILEGDTVLFLDQCDAAIAVHTKGGEQRAVAEPTTQTVIRGPKESFVENIRTNTALVRKRLHSPKLRVEKLLAGSVSRTKVEMMYMEGVADGQTLAKIRERINRAQLDMVLESAYIEKLIEDRSDTLFPTILNTERPDAVAANLAEGRIAVFIDGTPFVLIAPASFFQFFQSPEDFYERKYISWFIRGVRFASFFIALLAPSVYIALITYHQAMLPTRLLISLYAQREGVPFPSIVEAFIMELLFEILREAGVRMPRAVGQAVSIVGALVLGQAAVQAGLVSTAMVIVVSITAISSFTLPVYSLAVPARLLRFTLMFVAYYLGFYGLLLSMLAIVAHICSLRSVGIMYVANWLPSSPGAAPYRGSIARIFNVEEPHRCQKGGQEEP</sequence>
<comment type="caution">
    <text evidence="6">The sequence shown here is derived from an EMBL/GenBank/DDBJ whole genome shotgun (WGS) entry which is preliminary data.</text>
</comment>
<dbReference type="AlphaFoldDB" id="A0AA41X5U7"/>
<gene>
    <name evidence="6" type="ORF">NK662_11850</name>
</gene>